<feature type="domain" description="VOC" evidence="1">
    <location>
        <begin position="4"/>
        <end position="121"/>
    </location>
</feature>
<evidence type="ECO:0000313" key="3">
    <source>
        <dbReference type="Proteomes" id="UP000003374"/>
    </source>
</evidence>
<keyword evidence="3" id="KW-1185">Reference proteome</keyword>
<dbReference type="PROSITE" id="PS51819">
    <property type="entry name" value="VOC"/>
    <property type="match status" value="1"/>
</dbReference>
<keyword evidence="2" id="KW-0223">Dioxygenase</keyword>
<dbReference type="Gene3D" id="3.10.180.10">
    <property type="entry name" value="2,3-Dihydroxybiphenyl 1,2-Dioxygenase, domain 1"/>
    <property type="match status" value="1"/>
</dbReference>
<keyword evidence="2" id="KW-0560">Oxidoreductase</keyword>
<comment type="caution">
    <text evidence="2">The sequence shown here is derived from an EMBL/GenBank/DDBJ whole genome shotgun (WGS) entry which is preliminary data.</text>
</comment>
<dbReference type="GO" id="GO:0051213">
    <property type="term" value="F:dioxygenase activity"/>
    <property type="evidence" value="ECO:0007669"/>
    <property type="project" value="UniProtKB-KW"/>
</dbReference>
<dbReference type="InterPro" id="IPR029068">
    <property type="entry name" value="Glyas_Bleomycin-R_OHBP_Dase"/>
</dbReference>
<organism evidence="2 3">
    <name type="scientific">Nitrococcus mobilis Nb-231</name>
    <dbReference type="NCBI Taxonomy" id="314278"/>
    <lineage>
        <taxon>Bacteria</taxon>
        <taxon>Pseudomonadati</taxon>
        <taxon>Pseudomonadota</taxon>
        <taxon>Gammaproteobacteria</taxon>
        <taxon>Chromatiales</taxon>
        <taxon>Ectothiorhodospiraceae</taxon>
        <taxon>Nitrococcus</taxon>
    </lineage>
</organism>
<evidence type="ECO:0000259" key="1">
    <source>
        <dbReference type="PROSITE" id="PS51819"/>
    </source>
</evidence>
<name>A4BMI9_9GAMM</name>
<reference evidence="2 3" key="1">
    <citation type="submission" date="2006-02" db="EMBL/GenBank/DDBJ databases">
        <authorList>
            <person name="Waterbury J."/>
            <person name="Ferriera S."/>
            <person name="Johnson J."/>
            <person name="Kravitz S."/>
            <person name="Halpern A."/>
            <person name="Remington K."/>
            <person name="Beeson K."/>
            <person name="Tran B."/>
            <person name="Rogers Y.-H."/>
            <person name="Friedman R."/>
            <person name="Venter J.C."/>
        </authorList>
    </citation>
    <scope>NUCLEOTIDE SEQUENCE [LARGE SCALE GENOMIC DNA]</scope>
    <source>
        <strain evidence="2 3">Nb-231</strain>
    </source>
</reference>
<dbReference type="HOGENOM" id="CLU_142293_0_0_6"/>
<dbReference type="STRING" id="314278.NB231_16943"/>
<evidence type="ECO:0000313" key="2">
    <source>
        <dbReference type="EMBL" id="EAR23527.1"/>
    </source>
</evidence>
<dbReference type="InterPro" id="IPR037523">
    <property type="entry name" value="VOC_core"/>
</dbReference>
<dbReference type="RefSeq" id="WP_005004950.1">
    <property type="nucleotide sequence ID" value="NZ_CH672427.1"/>
</dbReference>
<sequence>MTAQLNHTIVWCRDKHRSAAFLTEILQLPSPETFGPMLVVRLDNGVSLDFYERDGDIAMQHYAFLVTEEDFDRIFAHLGDHHIPYWADPGRQRPAEIYLHNGGRGLYFQDPNGHLLEALTQPNSADEPVAYRKPD</sequence>
<dbReference type="Proteomes" id="UP000003374">
    <property type="component" value="Unassembled WGS sequence"/>
</dbReference>
<dbReference type="CDD" id="cd08351">
    <property type="entry name" value="ChaP_like"/>
    <property type="match status" value="1"/>
</dbReference>
<proteinExistence type="predicted"/>
<dbReference type="SUPFAM" id="SSF54593">
    <property type="entry name" value="Glyoxalase/Bleomycin resistance protein/Dihydroxybiphenyl dioxygenase"/>
    <property type="match status" value="1"/>
</dbReference>
<dbReference type="OrthoDB" id="9795618at2"/>
<dbReference type="AlphaFoldDB" id="A4BMI9"/>
<dbReference type="Pfam" id="PF00903">
    <property type="entry name" value="Glyoxalase"/>
    <property type="match status" value="1"/>
</dbReference>
<dbReference type="InterPro" id="IPR004360">
    <property type="entry name" value="Glyas_Fos-R_dOase_dom"/>
</dbReference>
<protein>
    <submittedName>
        <fullName evidence="2">Glyoxalase/bleomycin resistance protein/dioxygenase</fullName>
    </submittedName>
</protein>
<dbReference type="eggNOG" id="COG0346">
    <property type="taxonomic scope" value="Bacteria"/>
</dbReference>
<accession>A4BMI9</accession>
<dbReference type="EMBL" id="AAOF01000001">
    <property type="protein sequence ID" value="EAR23527.1"/>
    <property type="molecule type" value="Genomic_DNA"/>
</dbReference>
<gene>
    <name evidence="2" type="ORF">NB231_16943</name>
</gene>